<dbReference type="InterPro" id="IPR011706">
    <property type="entry name" value="Cu-oxidase_C"/>
</dbReference>
<dbReference type="AlphaFoldDB" id="A0AAV3R0N7"/>
<keyword evidence="5" id="KW-0479">Metal-binding</keyword>
<dbReference type="PANTHER" id="PTHR11709:SF9">
    <property type="entry name" value="LACCASE-7"/>
    <property type="match status" value="1"/>
</dbReference>
<comment type="caution">
    <text evidence="11">The sequence shown here is derived from an EMBL/GenBank/DDBJ whole genome shotgun (WGS) entry which is preliminary data.</text>
</comment>
<reference evidence="11 12" key="1">
    <citation type="submission" date="2024-01" db="EMBL/GenBank/DDBJ databases">
        <title>The complete chloroplast genome sequence of Lithospermum erythrorhizon: insights into the phylogenetic relationship among Boraginaceae species and the maternal lineages of purple gromwells.</title>
        <authorList>
            <person name="Okada T."/>
            <person name="Watanabe K."/>
        </authorList>
    </citation>
    <scope>NUCLEOTIDE SEQUENCE [LARGE SCALE GENOMIC DNA]</scope>
</reference>
<keyword evidence="6" id="KW-0677">Repeat</keyword>
<dbReference type="SUPFAM" id="SSF49503">
    <property type="entry name" value="Cupredoxins"/>
    <property type="match status" value="2"/>
</dbReference>
<keyword evidence="8" id="KW-0325">Glycoprotein</keyword>
<proteinExistence type="inferred from homology"/>
<dbReference type="GO" id="GO:0005507">
    <property type="term" value="F:copper ion binding"/>
    <property type="evidence" value="ECO:0007669"/>
    <property type="project" value="InterPro"/>
</dbReference>
<keyword evidence="4" id="KW-0964">Secreted</keyword>
<evidence type="ECO:0000256" key="2">
    <source>
        <dbReference type="ARBA" id="ARBA00004613"/>
    </source>
</evidence>
<dbReference type="InterPro" id="IPR002355">
    <property type="entry name" value="Cu_oxidase_Cu_BS"/>
</dbReference>
<sequence>MLRIVCATLNNHAFFNVAEHTMTVVAIDAIYTTPYVADIIVLSPGQTVDILITADQKPASLKGLQNGPHWTPVPNQVDEHMFIATGLGVTECKHEDTYLCQGPNNTFMAASLNNASFQLPTTISLLEAYYNNVSGIYTTDFPDEPPIKFNYTSFDIALDPILYWVTKGTKVKRLKYNSTVEIVFQNTAFVTPESHPIHLHGFNFYVLAQGHGNFNPLSDREMFNLVNPHMRNTIAIPIGGWAAIRFIANNPGVWYMHCHLELHVPLGLATTFIVEDGPTAETTLPPPPIDYPTC</sequence>
<evidence type="ECO:0000259" key="10">
    <source>
        <dbReference type="Pfam" id="PF07731"/>
    </source>
</evidence>
<evidence type="ECO:0000313" key="12">
    <source>
        <dbReference type="Proteomes" id="UP001454036"/>
    </source>
</evidence>
<dbReference type="Pfam" id="PF07731">
    <property type="entry name" value="Cu-oxidase_2"/>
    <property type="match status" value="1"/>
</dbReference>
<dbReference type="GO" id="GO:0016491">
    <property type="term" value="F:oxidoreductase activity"/>
    <property type="evidence" value="ECO:0007669"/>
    <property type="project" value="InterPro"/>
</dbReference>
<dbReference type="EMBL" id="BAABME010024090">
    <property type="protein sequence ID" value="GAA0169449.1"/>
    <property type="molecule type" value="Genomic_DNA"/>
</dbReference>
<evidence type="ECO:0000256" key="7">
    <source>
        <dbReference type="ARBA" id="ARBA00023008"/>
    </source>
</evidence>
<dbReference type="CDD" id="cd13897">
    <property type="entry name" value="CuRO_3_LCC_plant"/>
    <property type="match status" value="1"/>
</dbReference>
<name>A0AAV3R0N7_LITER</name>
<feature type="domain" description="Plastocyanin-like" evidence="9">
    <location>
        <begin position="2"/>
        <end position="58"/>
    </location>
</feature>
<evidence type="ECO:0000256" key="1">
    <source>
        <dbReference type="ARBA" id="ARBA00001935"/>
    </source>
</evidence>
<dbReference type="Pfam" id="PF00394">
    <property type="entry name" value="Cu-oxidase"/>
    <property type="match status" value="1"/>
</dbReference>
<dbReference type="GO" id="GO:0005576">
    <property type="term" value="C:extracellular region"/>
    <property type="evidence" value="ECO:0007669"/>
    <property type="project" value="UniProtKB-SubCell"/>
</dbReference>
<evidence type="ECO:0000313" key="11">
    <source>
        <dbReference type="EMBL" id="GAA0169449.1"/>
    </source>
</evidence>
<dbReference type="InterPro" id="IPR008972">
    <property type="entry name" value="Cupredoxin"/>
</dbReference>
<feature type="domain" description="Plastocyanin-like" evidence="10">
    <location>
        <begin position="141"/>
        <end position="276"/>
    </location>
</feature>
<accession>A0AAV3R0N7</accession>
<comment type="cofactor">
    <cofactor evidence="1">
        <name>Cu cation</name>
        <dbReference type="ChEBI" id="CHEBI:23378"/>
    </cofactor>
</comment>
<organism evidence="11 12">
    <name type="scientific">Lithospermum erythrorhizon</name>
    <name type="common">Purple gromwell</name>
    <name type="synonym">Lithospermum officinale var. erythrorhizon</name>
    <dbReference type="NCBI Taxonomy" id="34254"/>
    <lineage>
        <taxon>Eukaryota</taxon>
        <taxon>Viridiplantae</taxon>
        <taxon>Streptophyta</taxon>
        <taxon>Embryophyta</taxon>
        <taxon>Tracheophyta</taxon>
        <taxon>Spermatophyta</taxon>
        <taxon>Magnoliopsida</taxon>
        <taxon>eudicotyledons</taxon>
        <taxon>Gunneridae</taxon>
        <taxon>Pentapetalae</taxon>
        <taxon>asterids</taxon>
        <taxon>lamiids</taxon>
        <taxon>Boraginales</taxon>
        <taxon>Boraginaceae</taxon>
        <taxon>Boraginoideae</taxon>
        <taxon>Lithospermeae</taxon>
        <taxon>Lithospermum</taxon>
    </lineage>
</organism>
<dbReference type="Proteomes" id="UP001454036">
    <property type="component" value="Unassembled WGS sequence"/>
</dbReference>
<dbReference type="InterPro" id="IPR001117">
    <property type="entry name" value="Cu-oxidase_2nd"/>
</dbReference>
<dbReference type="PROSITE" id="PS00080">
    <property type="entry name" value="MULTICOPPER_OXIDASE2"/>
    <property type="match status" value="1"/>
</dbReference>
<dbReference type="InterPro" id="IPR045087">
    <property type="entry name" value="Cu-oxidase_fam"/>
</dbReference>
<keyword evidence="7" id="KW-0186">Copper</keyword>
<comment type="similarity">
    <text evidence="3">Belongs to the multicopper oxidase family.</text>
</comment>
<gene>
    <name evidence="11" type="ORF">LIER_40760</name>
</gene>
<dbReference type="PANTHER" id="PTHR11709">
    <property type="entry name" value="MULTI-COPPER OXIDASE"/>
    <property type="match status" value="1"/>
</dbReference>
<evidence type="ECO:0000256" key="8">
    <source>
        <dbReference type="ARBA" id="ARBA00023180"/>
    </source>
</evidence>
<evidence type="ECO:0000259" key="9">
    <source>
        <dbReference type="Pfam" id="PF00394"/>
    </source>
</evidence>
<evidence type="ECO:0000256" key="3">
    <source>
        <dbReference type="ARBA" id="ARBA00010609"/>
    </source>
</evidence>
<evidence type="ECO:0000256" key="6">
    <source>
        <dbReference type="ARBA" id="ARBA00022737"/>
    </source>
</evidence>
<protein>
    <submittedName>
        <fullName evidence="11">Oxidase</fullName>
    </submittedName>
</protein>
<dbReference type="InterPro" id="IPR034289">
    <property type="entry name" value="CuRO_3_LCC"/>
</dbReference>
<dbReference type="Gene3D" id="2.60.40.420">
    <property type="entry name" value="Cupredoxins - blue copper proteins"/>
    <property type="match status" value="2"/>
</dbReference>
<comment type="subcellular location">
    <subcellularLocation>
        <location evidence="2">Secreted</location>
    </subcellularLocation>
</comment>
<keyword evidence="12" id="KW-1185">Reference proteome</keyword>
<evidence type="ECO:0000256" key="4">
    <source>
        <dbReference type="ARBA" id="ARBA00022525"/>
    </source>
</evidence>
<evidence type="ECO:0000256" key="5">
    <source>
        <dbReference type="ARBA" id="ARBA00022723"/>
    </source>
</evidence>